<dbReference type="Pfam" id="PF00149">
    <property type="entry name" value="Metallophos"/>
    <property type="match status" value="1"/>
</dbReference>
<dbReference type="InterPro" id="IPR029052">
    <property type="entry name" value="Metallo-depent_PP-like"/>
</dbReference>
<evidence type="ECO:0000313" key="7">
    <source>
        <dbReference type="Proteomes" id="UP001199355"/>
    </source>
</evidence>
<feature type="region of interest" description="Disordered" evidence="3">
    <location>
        <begin position="334"/>
        <end position="353"/>
    </location>
</feature>
<dbReference type="EC" id="2.4.-.-" evidence="6"/>
<reference evidence="6 7" key="1">
    <citation type="submission" date="2021-10" db="EMBL/GenBank/DDBJ databases">
        <title>Anaerobic single-cell dispensing facilitates the cultivation of human gut bacteria.</title>
        <authorList>
            <person name="Afrizal A."/>
        </authorList>
    </citation>
    <scope>NUCLEOTIDE SEQUENCE [LARGE SCALE GENOMIC DNA]</scope>
    <source>
        <strain evidence="6 7">CLA-AA-H244</strain>
    </source>
</reference>
<dbReference type="InterPro" id="IPR029044">
    <property type="entry name" value="Nucleotide-diphossugar_trans"/>
</dbReference>
<dbReference type="PANTHER" id="PTHR22916:SF51">
    <property type="entry name" value="GLYCOSYLTRANSFERASE EPSH-RELATED"/>
    <property type="match status" value="1"/>
</dbReference>
<evidence type="ECO:0000313" key="6">
    <source>
        <dbReference type="EMBL" id="MCC2167213.1"/>
    </source>
</evidence>
<dbReference type="GO" id="GO:0016757">
    <property type="term" value="F:glycosyltransferase activity"/>
    <property type="evidence" value="ECO:0007669"/>
    <property type="project" value="UniProtKB-KW"/>
</dbReference>
<gene>
    <name evidence="6" type="ORF">LKD45_05800</name>
</gene>
<dbReference type="AlphaFoldDB" id="A0AAE3AWT3"/>
<dbReference type="Pfam" id="PF00535">
    <property type="entry name" value="Glycos_transf_2"/>
    <property type="match status" value="1"/>
</dbReference>
<dbReference type="PANTHER" id="PTHR22916">
    <property type="entry name" value="GLYCOSYLTRANSFERASE"/>
    <property type="match status" value="1"/>
</dbReference>
<feature type="domain" description="Calcineurin-like phosphoesterase" evidence="4">
    <location>
        <begin position="407"/>
        <end position="577"/>
    </location>
</feature>
<dbReference type="Gene3D" id="3.60.21.10">
    <property type="match status" value="1"/>
</dbReference>
<evidence type="ECO:0000256" key="3">
    <source>
        <dbReference type="SAM" id="MobiDB-lite"/>
    </source>
</evidence>
<dbReference type="Gene3D" id="3.90.550.10">
    <property type="entry name" value="Spore Coat Polysaccharide Biosynthesis Protein SpsA, Chain A"/>
    <property type="match status" value="1"/>
</dbReference>
<dbReference type="GO" id="GO:0016787">
    <property type="term" value="F:hydrolase activity"/>
    <property type="evidence" value="ECO:0007669"/>
    <property type="project" value="InterPro"/>
</dbReference>
<dbReference type="RefSeq" id="WP_308727986.1">
    <property type="nucleotide sequence ID" value="NZ_JAJEQF010000010.1"/>
</dbReference>
<dbReference type="InterPro" id="IPR004843">
    <property type="entry name" value="Calcineurin-like_PHP"/>
</dbReference>
<keyword evidence="7" id="KW-1185">Reference proteome</keyword>
<sequence length="639" mass="72606">MKKQDVQISIIVPIYKVEKYLVRCVESLMAQDFSSLEIILVEDGSPDRCGEICDNYAKKDTRITAYHKPNGGLSDARNYGLERAHGEYVLFVDSDDYLEPGACASLWKEARAGFADIIFSKMALEKPSVGMARFEKVAEDRFQYHRIYSGPAYLMGCLEGGALRVEVIRAMFRRDFLVRNDLYFEYGILHEDEEFTPRALLKAERVVLTDCVYYHYDNSRGDSIMNSIALNEKKITDRVKIYDALRKLYKTVKPRKLRRLLEDDLSWKYIDCYCASEPKSRKKLGVKRTVVLKCAYKARRRAKALAFALAPNRYANWMREQALIRKVHQRRSSSTALPIEREPAKNRKHAEKKAGKSRFKKGMQFLAKFLFLILLVAGGLAKNIYDNRTNYTAEFYQVSSRKLTHSIRVAFLTDVHLREYGKDNGDLVEDIENLSPDLILLGGDLVTDTVDAYDNMISLCRKLSELAPVCGVLGNHEDVKIYHQGDEELVKRFEDAGVKILRNEEASYSLYDNTVSVIGIEGKPEDFASYGAKECMEAQEAEDSYDLRICIAHVPTYFPEELENYSFDLGLAGHTHGGIVRLPKLGALYSAEEGLFPEYGGGVYTLDNKATLIVSRGLGDSGKWPRINNVPELSVIDIN</sequence>
<dbReference type="Proteomes" id="UP001199355">
    <property type="component" value="Unassembled WGS sequence"/>
</dbReference>
<name>A0AAE3AWT3_9FIRM</name>
<evidence type="ECO:0000256" key="2">
    <source>
        <dbReference type="ARBA" id="ARBA00022679"/>
    </source>
</evidence>
<accession>A0AAE3AWT3</accession>
<organism evidence="6 7">
    <name type="scientific">Gallintestinimicrobium propionicum</name>
    <dbReference type="NCBI Taxonomy" id="2981770"/>
    <lineage>
        <taxon>Bacteria</taxon>
        <taxon>Bacillati</taxon>
        <taxon>Bacillota</taxon>
        <taxon>Clostridia</taxon>
        <taxon>Lachnospirales</taxon>
        <taxon>Lachnospiraceae</taxon>
        <taxon>Gallintestinimicrobium</taxon>
    </lineage>
</organism>
<dbReference type="SUPFAM" id="SSF53448">
    <property type="entry name" value="Nucleotide-diphospho-sugar transferases"/>
    <property type="match status" value="1"/>
</dbReference>
<dbReference type="InterPro" id="IPR001173">
    <property type="entry name" value="Glyco_trans_2-like"/>
</dbReference>
<evidence type="ECO:0000259" key="4">
    <source>
        <dbReference type="Pfam" id="PF00149"/>
    </source>
</evidence>
<proteinExistence type="predicted"/>
<comment type="caution">
    <text evidence="6">The sequence shown here is derived from an EMBL/GenBank/DDBJ whole genome shotgun (WGS) entry which is preliminary data.</text>
</comment>
<evidence type="ECO:0000259" key="5">
    <source>
        <dbReference type="Pfam" id="PF00535"/>
    </source>
</evidence>
<protein>
    <submittedName>
        <fullName evidence="6">Glycosyltransferase</fullName>
        <ecNumber evidence="6">2.4.-.-</ecNumber>
    </submittedName>
</protein>
<keyword evidence="1 6" id="KW-0328">Glycosyltransferase</keyword>
<dbReference type="SUPFAM" id="SSF56300">
    <property type="entry name" value="Metallo-dependent phosphatases"/>
    <property type="match status" value="1"/>
</dbReference>
<feature type="domain" description="Glycosyltransferase 2-like" evidence="5">
    <location>
        <begin position="9"/>
        <end position="120"/>
    </location>
</feature>
<dbReference type="EMBL" id="JAJEQF010000010">
    <property type="protein sequence ID" value="MCC2167213.1"/>
    <property type="molecule type" value="Genomic_DNA"/>
</dbReference>
<dbReference type="CDD" id="cd00761">
    <property type="entry name" value="Glyco_tranf_GTA_type"/>
    <property type="match status" value="1"/>
</dbReference>
<keyword evidence="2 6" id="KW-0808">Transferase</keyword>
<evidence type="ECO:0000256" key="1">
    <source>
        <dbReference type="ARBA" id="ARBA00022676"/>
    </source>
</evidence>